<evidence type="ECO:0000256" key="3">
    <source>
        <dbReference type="SAM" id="SignalP"/>
    </source>
</evidence>
<feature type="compositionally biased region" description="Low complexity" evidence="1">
    <location>
        <begin position="252"/>
        <end position="295"/>
    </location>
</feature>
<feature type="transmembrane region" description="Helical" evidence="2">
    <location>
        <begin position="76"/>
        <end position="94"/>
    </location>
</feature>
<feature type="signal peptide" evidence="3">
    <location>
        <begin position="1"/>
        <end position="19"/>
    </location>
</feature>
<keyword evidence="2" id="KW-0472">Membrane</keyword>
<protein>
    <submittedName>
        <fullName evidence="4">Uncharacterized protein</fullName>
    </submittedName>
</protein>
<comment type="caution">
    <text evidence="4">The sequence shown here is derived from an EMBL/GenBank/DDBJ whole genome shotgun (WGS) entry which is preliminary data.</text>
</comment>
<feature type="transmembrane region" description="Helical" evidence="2">
    <location>
        <begin position="192"/>
        <end position="212"/>
    </location>
</feature>
<feature type="transmembrane region" description="Helical" evidence="2">
    <location>
        <begin position="106"/>
        <end position="130"/>
    </location>
</feature>
<evidence type="ECO:0000256" key="1">
    <source>
        <dbReference type="SAM" id="MobiDB-lite"/>
    </source>
</evidence>
<keyword evidence="2" id="KW-1133">Transmembrane helix</keyword>
<feature type="chain" id="PRO_5047358585" evidence="3">
    <location>
        <begin position="20"/>
        <end position="295"/>
    </location>
</feature>
<evidence type="ECO:0000256" key="2">
    <source>
        <dbReference type="SAM" id="Phobius"/>
    </source>
</evidence>
<keyword evidence="2" id="KW-0812">Transmembrane</keyword>
<proteinExistence type="predicted"/>
<dbReference type="Proteomes" id="UP001642482">
    <property type="component" value="Unassembled WGS sequence"/>
</dbReference>
<keyword evidence="5" id="KW-1185">Reference proteome</keyword>
<keyword evidence="3" id="KW-0732">Signal</keyword>
<dbReference type="EMBL" id="CAWUHD010000045">
    <property type="protein sequence ID" value="CAK7222450.1"/>
    <property type="molecule type" value="Genomic_DNA"/>
</dbReference>
<sequence>MAAPSTALVAALALLVADATIEPGFITSMVAYLHAGTPSGTLVINTPAGVGSSPTYLLKGKPLHVVINQGHTSNGAAGSAIVLIGIIGTLALLLRAKAPANRLGRGLYYFWMGLQIPTLLLTITALAYTFSAVHAHRGQVIDQAVAYKTQPGPYALDSWTPQNWFPAVLELDLADASVRSDLAKHLRIMRGWQFNLIPLFLLQLAETILAFVDFRIWRANRDTYTAGGSAPTASEKYYSNGDYNGPQGGVQEYNGAPNNYSNNNGEYAPQYAQQPYQEQAYQQQQQQQQQQYAQA</sequence>
<name>A0ABP0BST6_9PEZI</name>
<evidence type="ECO:0000313" key="4">
    <source>
        <dbReference type="EMBL" id="CAK7222450.1"/>
    </source>
</evidence>
<accession>A0ABP0BST6</accession>
<organism evidence="4 5">
    <name type="scientific">Sporothrix eucalyptigena</name>
    <dbReference type="NCBI Taxonomy" id="1812306"/>
    <lineage>
        <taxon>Eukaryota</taxon>
        <taxon>Fungi</taxon>
        <taxon>Dikarya</taxon>
        <taxon>Ascomycota</taxon>
        <taxon>Pezizomycotina</taxon>
        <taxon>Sordariomycetes</taxon>
        <taxon>Sordariomycetidae</taxon>
        <taxon>Ophiostomatales</taxon>
        <taxon>Ophiostomataceae</taxon>
        <taxon>Sporothrix</taxon>
    </lineage>
</organism>
<reference evidence="4 5" key="1">
    <citation type="submission" date="2024-01" db="EMBL/GenBank/DDBJ databases">
        <authorList>
            <person name="Allen C."/>
            <person name="Tagirdzhanova G."/>
        </authorList>
    </citation>
    <scope>NUCLEOTIDE SEQUENCE [LARGE SCALE GENOMIC DNA]</scope>
</reference>
<evidence type="ECO:0000313" key="5">
    <source>
        <dbReference type="Proteomes" id="UP001642482"/>
    </source>
</evidence>
<gene>
    <name evidence="4" type="ORF">SEUCBS140593_004902</name>
</gene>
<feature type="region of interest" description="Disordered" evidence="1">
    <location>
        <begin position="237"/>
        <end position="295"/>
    </location>
</feature>